<dbReference type="eggNOG" id="COG0732">
    <property type="taxonomic scope" value="Bacteria"/>
</dbReference>
<comment type="similarity">
    <text evidence="1">Belongs to the type-I restriction system S methylase family.</text>
</comment>
<evidence type="ECO:0000313" key="5">
    <source>
        <dbReference type="EMBL" id="AGA85664.1"/>
    </source>
</evidence>
<protein>
    <submittedName>
        <fullName evidence="5">Restriction endonuclease S subunit</fullName>
    </submittedName>
</protein>
<dbReference type="InterPro" id="IPR000055">
    <property type="entry name" value="Restrct_endonuc_typeI_TRD"/>
</dbReference>
<keyword evidence="2" id="KW-0680">Restriction system</keyword>
<dbReference type="KEGG" id="psh:Psest_1098"/>
<name>L0GK21_STUST</name>
<dbReference type="AlphaFoldDB" id="L0GK21"/>
<evidence type="ECO:0000256" key="2">
    <source>
        <dbReference type="ARBA" id="ARBA00022747"/>
    </source>
</evidence>
<dbReference type="PANTHER" id="PTHR30408">
    <property type="entry name" value="TYPE-1 RESTRICTION ENZYME ECOKI SPECIFICITY PROTEIN"/>
    <property type="match status" value="1"/>
</dbReference>
<keyword evidence="5" id="KW-0540">Nuclease</keyword>
<proteinExistence type="inferred from homology"/>
<sequence>MKPTPLRQLAIVSAGQAAPKSDEFSDYGTPFVRAGSLDRLLSGEPESGLELVSEETARRRKLKTYPRGTVLFAKSGMSATKDRVYVLQNPAHVVSHLATLIPKSDTQTDYLRLALKHFPPSSLIKDLAYPAIGLGDIESFEIPVPHSLDDQIRIAHLLGKVEGLIDQRKQHLQQLDDLLKSVFLEMFGDPVRNEKGWGKKQFSELLDDIESGKSPKCEAREAVADEWGVLKLGAVTRCRFDENENKALPQNVLPSVRDEVKAGDLLFSRKNTYDLVAACAYVFKARPKLLMPDLIFRFVFKKNAEINPIFIWKLLICDSQRKRIQSLAAGAAGSMPNISKANLKTVLLPIPPWPLQNQFATIVEKVEGIKSLYQQSLTDLEALYGALSQQAFKGELDLSRVLLPAQSIAPVAIGDQATVPEPVVQTVTTIHLPDTGNLPAALEDSEARKALIAEWLEAYCQQLGDAPFSVQDFMVAVSDRLTEWLQTVVEDEGITDEQKNRLAEFYPSNNVGLDVNDYEDIKKLVFEALAAGALTQGGNKVGNRIELKAVQS</sequence>
<keyword evidence="5" id="KW-0378">Hydrolase</keyword>
<accession>L0GK21</accession>
<dbReference type="GO" id="GO:0004519">
    <property type="term" value="F:endonuclease activity"/>
    <property type="evidence" value="ECO:0007669"/>
    <property type="project" value="UniProtKB-KW"/>
</dbReference>
<dbReference type="STRING" id="644801.Psest_1098"/>
<dbReference type="Proteomes" id="UP000010820">
    <property type="component" value="Chromosome"/>
</dbReference>
<feature type="domain" description="Type I restriction modification DNA specificity" evidence="4">
    <location>
        <begin position="8"/>
        <end position="175"/>
    </location>
</feature>
<dbReference type="InterPro" id="IPR044946">
    <property type="entry name" value="Restrct_endonuc_typeI_TRD_sf"/>
</dbReference>
<evidence type="ECO:0000259" key="4">
    <source>
        <dbReference type="Pfam" id="PF01420"/>
    </source>
</evidence>
<dbReference type="REBASE" id="58686">
    <property type="entry name" value="S.PstRCH2I"/>
</dbReference>
<dbReference type="GO" id="GO:0009307">
    <property type="term" value="P:DNA restriction-modification system"/>
    <property type="evidence" value="ECO:0007669"/>
    <property type="project" value="UniProtKB-KW"/>
</dbReference>
<keyword evidence="3" id="KW-0238">DNA-binding</keyword>
<dbReference type="GO" id="GO:0003677">
    <property type="term" value="F:DNA binding"/>
    <property type="evidence" value="ECO:0007669"/>
    <property type="project" value="UniProtKB-KW"/>
</dbReference>
<dbReference type="HOGENOM" id="CLU_021095_12_0_6"/>
<dbReference type="EMBL" id="CP003071">
    <property type="protein sequence ID" value="AGA85664.1"/>
    <property type="molecule type" value="Genomic_DNA"/>
</dbReference>
<evidence type="ECO:0000313" key="6">
    <source>
        <dbReference type="Proteomes" id="UP000010820"/>
    </source>
</evidence>
<dbReference type="InterPro" id="IPR052021">
    <property type="entry name" value="Type-I_RS_S_subunit"/>
</dbReference>
<dbReference type="SUPFAM" id="SSF116734">
    <property type="entry name" value="DNA methylase specificity domain"/>
    <property type="match status" value="2"/>
</dbReference>
<gene>
    <name evidence="5" type="ORF">Psest_1098</name>
</gene>
<dbReference type="PATRIC" id="fig|644801.3.peg.1060"/>
<evidence type="ECO:0000256" key="3">
    <source>
        <dbReference type="ARBA" id="ARBA00023125"/>
    </source>
</evidence>
<dbReference type="Gene3D" id="3.90.220.20">
    <property type="entry name" value="DNA methylase specificity domains"/>
    <property type="match status" value="2"/>
</dbReference>
<keyword evidence="5" id="KW-0255">Endonuclease</keyword>
<reference evidence="5 6" key="1">
    <citation type="submission" date="2011-10" db="EMBL/GenBank/DDBJ databases">
        <title>Complete sequence of chromosome of Pseudomonas stutzeri RCH2.</title>
        <authorList>
            <consortium name="US DOE Joint Genome Institute"/>
            <person name="Lucas S."/>
            <person name="Han J."/>
            <person name="Lapidus A."/>
            <person name="Cheng J.-F."/>
            <person name="Goodwin L."/>
            <person name="Pitluck S."/>
            <person name="Peters L."/>
            <person name="Ovchinnikova G."/>
            <person name="Zeytun A."/>
            <person name="Lu M."/>
            <person name="Detter J.C."/>
            <person name="Han C."/>
            <person name="Tapia R."/>
            <person name="Land M."/>
            <person name="Hauser L."/>
            <person name="Kyrpides N."/>
            <person name="Ivanova N."/>
            <person name="Pagani I."/>
            <person name="Chakraborty R."/>
            <person name="Arkin A."/>
            <person name="Dehal P."/>
            <person name="Wall J."/>
            <person name="Hazen T."/>
            <person name="Woyke T."/>
        </authorList>
    </citation>
    <scope>NUCLEOTIDE SEQUENCE [LARGE SCALE GENOMIC DNA]</scope>
    <source>
        <strain evidence="5 6">RCH2</strain>
    </source>
</reference>
<dbReference type="CDD" id="cd17261">
    <property type="entry name" value="RMtype1_S_EcoKI-TRD2-CR2_like"/>
    <property type="match status" value="1"/>
</dbReference>
<dbReference type="PANTHER" id="PTHR30408:SF12">
    <property type="entry name" value="TYPE I RESTRICTION ENZYME MJAVIII SPECIFICITY SUBUNIT"/>
    <property type="match status" value="1"/>
</dbReference>
<dbReference type="RefSeq" id="WP_015275987.1">
    <property type="nucleotide sequence ID" value="NC_019936.1"/>
</dbReference>
<evidence type="ECO:0000256" key="1">
    <source>
        <dbReference type="ARBA" id="ARBA00010923"/>
    </source>
</evidence>
<dbReference type="Pfam" id="PF01420">
    <property type="entry name" value="Methylase_S"/>
    <property type="match status" value="1"/>
</dbReference>
<organism evidence="5 6">
    <name type="scientific">Stutzerimonas stutzeri RCH2</name>
    <dbReference type="NCBI Taxonomy" id="644801"/>
    <lineage>
        <taxon>Bacteria</taxon>
        <taxon>Pseudomonadati</taxon>
        <taxon>Pseudomonadota</taxon>
        <taxon>Gammaproteobacteria</taxon>
        <taxon>Pseudomonadales</taxon>
        <taxon>Pseudomonadaceae</taxon>
        <taxon>Stutzerimonas</taxon>
    </lineage>
</organism>